<dbReference type="Gene3D" id="3.30.1150.10">
    <property type="match status" value="1"/>
</dbReference>
<organism evidence="3 4">
    <name type="scientific">Flavobacterium tagetis</name>
    <dbReference type="NCBI Taxonomy" id="2801336"/>
    <lineage>
        <taxon>Bacteria</taxon>
        <taxon>Pseudomonadati</taxon>
        <taxon>Bacteroidota</taxon>
        <taxon>Flavobacteriia</taxon>
        <taxon>Flavobacteriales</taxon>
        <taxon>Flavobacteriaceae</taxon>
        <taxon>Flavobacterium</taxon>
    </lineage>
</organism>
<dbReference type="RefSeq" id="WP_201999706.1">
    <property type="nucleotide sequence ID" value="NZ_JAERSF010000001.1"/>
</dbReference>
<sequence>MKLDIIKNQWLDIVFEGRNKIYGAYELRKSNGKTTVKALVIGSLIFSAAIAAPLIASLLPDSAEEEEVKEVKMAAVKLPPKKEEIKPNMPPPPPPPPKVDQVKFVKPVVAKAEEVTEDPPKIVELKDKKVGAETIKGDPDAVLTVDEPVGKGPVAEVVQEDNTVYNTAGIEVKPDFPGGIDKFYKFVGNNYKTPEEEGLKGKVYVTFVVEKDGSLTDIKVLRDIGYGTGAEAIRVLKKCPKWTPGEQNGKKVRVLYSLPITIQSAE</sequence>
<proteinExistence type="predicted"/>
<dbReference type="PANTHER" id="PTHR33446:SF2">
    <property type="entry name" value="PROTEIN TONB"/>
    <property type="match status" value="1"/>
</dbReference>
<dbReference type="PANTHER" id="PTHR33446">
    <property type="entry name" value="PROTEIN TONB-RELATED"/>
    <property type="match status" value="1"/>
</dbReference>
<reference evidence="3 4" key="1">
    <citation type="submission" date="2021-01" db="EMBL/GenBank/DDBJ databases">
        <title>Genome seq and assembly of Flavobacterium sp. GN10.</title>
        <authorList>
            <person name="Chhetri G."/>
        </authorList>
    </citation>
    <scope>NUCLEOTIDE SEQUENCE [LARGE SCALE GENOMIC DNA]</scope>
    <source>
        <strain evidence="3 4">GN10</strain>
    </source>
</reference>
<evidence type="ECO:0000313" key="3">
    <source>
        <dbReference type="EMBL" id="MBL0736701.1"/>
    </source>
</evidence>
<keyword evidence="4" id="KW-1185">Reference proteome</keyword>
<evidence type="ECO:0000259" key="2">
    <source>
        <dbReference type="Pfam" id="PF03544"/>
    </source>
</evidence>
<accession>A0ABS1KEZ4</accession>
<dbReference type="Proteomes" id="UP000603728">
    <property type="component" value="Unassembled WGS sequence"/>
</dbReference>
<protein>
    <submittedName>
        <fullName evidence="3">Energy transducer TonB</fullName>
    </submittedName>
</protein>
<dbReference type="EMBL" id="JAERSF010000001">
    <property type="protein sequence ID" value="MBL0736701.1"/>
    <property type="molecule type" value="Genomic_DNA"/>
</dbReference>
<evidence type="ECO:0000256" key="1">
    <source>
        <dbReference type="SAM" id="Phobius"/>
    </source>
</evidence>
<dbReference type="InterPro" id="IPR051045">
    <property type="entry name" value="TonB-dependent_transducer"/>
</dbReference>
<comment type="caution">
    <text evidence="3">The sequence shown here is derived from an EMBL/GenBank/DDBJ whole genome shotgun (WGS) entry which is preliminary data.</text>
</comment>
<feature type="domain" description="TonB C-terminal" evidence="2">
    <location>
        <begin position="196"/>
        <end position="260"/>
    </location>
</feature>
<keyword evidence="1" id="KW-0472">Membrane</keyword>
<dbReference type="SUPFAM" id="SSF74653">
    <property type="entry name" value="TolA/TonB C-terminal domain"/>
    <property type="match status" value="1"/>
</dbReference>
<evidence type="ECO:0000313" key="4">
    <source>
        <dbReference type="Proteomes" id="UP000603728"/>
    </source>
</evidence>
<gene>
    <name evidence="3" type="ORF">JI750_07390</name>
</gene>
<dbReference type="Pfam" id="PF03544">
    <property type="entry name" value="TonB_C"/>
    <property type="match status" value="1"/>
</dbReference>
<keyword evidence="1" id="KW-0812">Transmembrane</keyword>
<keyword evidence="1" id="KW-1133">Transmembrane helix</keyword>
<feature type="transmembrane region" description="Helical" evidence="1">
    <location>
        <begin position="38"/>
        <end position="59"/>
    </location>
</feature>
<dbReference type="InterPro" id="IPR037682">
    <property type="entry name" value="TonB_C"/>
</dbReference>
<name>A0ABS1KEZ4_9FLAO</name>